<accession>A0AAE3AFE8</accession>
<protein>
    <submittedName>
        <fullName evidence="5">Transporter substrate-binding domain-containing protein</fullName>
    </submittedName>
</protein>
<organism evidence="5 6">
    <name type="scientific">Brotocaccenecus cirricatena</name>
    <dbReference type="NCBI Taxonomy" id="3064195"/>
    <lineage>
        <taxon>Bacteria</taxon>
        <taxon>Bacillati</taxon>
        <taxon>Bacillota</taxon>
        <taxon>Clostridia</taxon>
        <taxon>Eubacteriales</taxon>
        <taxon>Oscillospiraceae</taxon>
        <taxon>Brotocaccenecus</taxon>
    </lineage>
</organism>
<dbReference type="SMART" id="SM00062">
    <property type="entry name" value="PBPb"/>
    <property type="match status" value="1"/>
</dbReference>
<evidence type="ECO:0000313" key="6">
    <source>
        <dbReference type="Proteomes" id="UP001199319"/>
    </source>
</evidence>
<feature type="chain" id="PRO_5042256857" evidence="2">
    <location>
        <begin position="22"/>
        <end position="259"/>
    </location>
</feature>
<dbReference type="Proteomes" id="UP001199319">
    <property type="component" value="Unassembled WGS sequence"/>
</dbReference>
<keyword evidence="1 2" id="KW-0732">Signal</keyword>
<name>A0AAE3AFE8_9FIRM</name>
<evidence type="ECO:0000256" key="2">
    <source>
        <dbReference type="SAM" id="SignalP"/>
    </source>
</evidence>
<dbReference type="SMART" id="SM00079">
    <property type="entry name" value="PBPe"/>
    <property type="match status" value="1"/>
</dbReference>
<proteinExistence type="predicted"/>
<evidence type="ECO:0000313" key="5">
    <source>
        <dbReference type="EMBL" id="MCC2130018.1"/>
    </source>
</evidence>
<comment type="caution">
    <text evidence="5">The sequence shown here is derived from an EMBL/GenBank/DDBJ whole genome shotgun (WGS) entry which is preliminary data.</text>
</comment>
<dbReference type="Gene3D" id="3.40.190.10">
    <property type="entry name" value="Periplasmic binding protein-like II"/>
    <property type="match status" value="2"/>
</dbReference>
<feature type="domain" description="Solute-binding protein family 3/N-terminal" evidence="3">
    <location>
        <begin position="41"/>
        <end position="254"/>
    </location>
</feature>
<evidence type="ECO:0000259" key="4">
    <source>
        <dbReference type="SMART" id="SM00079"/>
    </source>
</evidence>
<dbReference type="InterPro" id="IPR001638">
    <property type="entry name" value="Solute-binding_3/MltF_N"/>
</dbReference>
<dbReference type="PANTHER" id="PTHR35936">
    <property type="entry name" value="MEMBRANE-BOUND LYTIC MUREIN TRANSGLYCOSYLASE F"/>
    <property type="match status" value="1"/>
</dbReference>
<feature type="signal peptide" evidence="2">
    <location>
        <begin position="1"/>
        <end position="21"/>
    </location>
</feature>
<gene>
    <name evidence="5" type="ORF">LKD37_10925</name>
</gene>
<feature type="domain" description="Ionotropic glutamate receptor C-terminal" evidence="4">
    <location>
        <begin position="41"/>
        <end position="249"/>
    </location>
</feature>
<evidence type="ECO:0000256" key="1">
    <source>
        <dbReference type="ARBA" id="ARBA00022729"/>
    </source>
</evidence>
<dbReference type="PANTHER" id="PTHR35936:SF17">
    <property type="entry name" value="ARGININE-BINDING EXTRACELLULAR PROTEIN ARTP"/>
    <property type="match status" value="1"/>
</dbReference>
<reference evidence="5" key="1">
    <citation type="submission" date="2021-10" db="EMBL/GenBank/DDBJ databases">
        <title>Anaerobic single-cell dispensing facilitates the cultivation of human gut bacteria.</title>
        <authorList>
            <person name="Afrizal A."/>
        </authorList>
    </citation>
    <scope>NUCLEOTIDE SEQUENCE</scope>
    <source>
        <strain evidence="5">CLA-AA-H272</strain>
    </source>
</reference>
<evidence type="ECO:0000259" key="3">
    <source>
        <dbReference type="SMART" id="SM00062"/>
    </source>
</evidence>
<dbReference type="GO" id="GO:0016020">
    <property type="term" value="C:membrane"/>
    <property type="evidence" value="ECO:0007669"/>
    <property type="project" value="InterPro"/>
</dbReference>
<dbReference type="PROSITE" id="PS51257">
    <property type="entry name" value="PROKAR_LIPOPROTEIN"/>
    <property type="match status" value="1"/>
</dbReference>
<keyword evidence="6" id="KW-1185">Reference proteome</keyword>
<dbReference type="AlphaFoldDB" id="A0AAE3AFE8"/>
<dbReference type="GO" id="GO:0015276">
    <property type="term" value="F:ligand-gated monoatomic ion channel activity"/>
    <property type="evidence" value="ECO:0007669"/>
    <property type="project" value="InterPro"/>
</dbReference>
<dbReference type="InterPro" id="IPR001320">
    <property type="entry name" value="Iontro_rcpt_C"/>
</dbReference>
<dbReference type="EMBL" id="JAJEPW010000033">
    <property type="protein sequence ID" value="MCC2130018.1"/>
    <property type="molecule type" value="Genomic_DNA"/>
</dbReference>
<dbReference type="SUPFAM" id="SSF53850">
    <property type="entry name" value="Periplasmic binding protein-like II"/>
    <property type="match status" value="1"/>
</dbReference>
<dbReference type="Pfam" id="PF00497">
    <property type="entry name" value="SBP_bac_3"/>
    <property type="match status" value="1"/>
</dbReference>
<sequence length="259" mass="27850">MKHFTRFLCLFFAAAMLLTMAACGSKNTDTDTDTNPGEKKQLVVATSPDFPPFESLDGSDIVGIEPKLMQAIADKLGMELVWEQVDFDSIIPGIQAGRYDAGVAGISITADRLKNCDFSDPYFLANQVIVVNPGSDIQSKADLTGKTIAVQTGTTAETYCLDNGYEILSFASNIDAQAALTSGKADAWVVDNEVAVKMAGEQNLTVLDEAMTSEPYALAFAKGSDLVDQVNQALSQLLQDGTVEQIFQEYDTVYVSPLS</sequence>
<dbReference type="RefSeq" id="WP_302929251.1">
    <property type="nucleotide sequence ID" value="NZ_JAJEPW010000033.1"/>
</dbReference>